<name>A0ABY3BAJ3_9BACL</name>
<dbReference type="InterPro" id="IPR057087">
    <property type="entry name" value="Gp12-like"/>
</dbReference>
<proteinExistence type="predicted"/>
<evidence type="ECO:0000313" key="2">
    <source>
        <dbReference type="EMBL" id="TQS01370.1"/>
    </source>
</evidence>
<keyword evidence="4" id="KW-1185">Reference proteome</keyword>
<accession>A0ABY3BAJ3</accession>
<feature type="domain" description="Phage neck terminator protein gp12-like" evidence="1">
    <location>
        <begin position="10"/>
        <end position="156"/>
    </location>
</feature>
<dbReference type="NCBIfam" id="NF047498">
    <property type="entry name" value="LIC_12616_fam"/>
    <property type="match status" value="1"/>
</dbReference>
<evidence type="ECO:0000313" key="3">
    <source>
        <dbReference type="EMBL" id="TQS01425.1"/>
    </source>
</evidence>
<protein>
    <recommendedName>
        <fullName evidence="1">Phage neck terminator protein gp12-like domain-containing protein</fullName>
    </recommendedName>
</protein>
<sequence>MIPFRAIRSAIVRNLSTYLGVKVVELNGGGDMPKGAFLTYSFTDGPAEGRGFPVVTQENGKLVQRETVEFTVSFLSYASDSADSITNALRAQDWLKTIGRDVLKDLDVIVFNIGNVDNRDILIADEWERRYGFDVDFRTTAVTSQDLEYIEKVKIANKIIT</sequence>
<dbReference type="Proteomes" id="UP000319219">
    <property type="component" value="Unassembled WGS sequence"/>
</dbReference>
<dbReference type="EMBL" id="VIJZ01000001">
    <property type="protein sequence ID" value="TQS01425.1"/>
    <property type="molecule type" value="Genomic_DNA"/>
</dbReference>
<evidence type="ECO:0000259" key="1">
    <source>
        <dbReference type="Pfam" id="PF23961"/>
    </source>
</evidence>
<reference evidence="2 4" key="1">
    <citation type="submission" date="2019-07" db="EMBL/GenBank/DDBJ databases">
        <title>Paenibacillus ottowii sp. nov. isolated from a fermentation system processing bovine manure.</title>
        <authorList>
            <person name="Velazquez L.F."/>
            <person name="Rajbanshi S."/>
            <person name="Guan S."/>
            <person name="Hinchee M."/>
            <person name="Welsh A."/>
        </authorList>
    </citation>
    <scope>NUCLEOTIDE SEQUENCE [LARGE SCALE GENOMIC DNA]</scope>
    <source>
        <strain evidence="2 4">MS2379</strain>
    </source>
</reference>
<dbReference type="RefSeq" id="WP_142611812.1">
    <property type="nucleotide sequence ID" value="NZ_VIJZ01000001.1"/>
</dbReference>
<evidence type="ECO:0000313" key="4">
    <source>
        <dbReference type="Proteomes" id="UP000319219"/>
    </source>
</evidence>
<dbReference type="Pfam" id="PF23961">
    <property type="entry name" value="Phage_tail_terminator_9"/>
    <property type="match status" value="1"/>
</dbReference>
<comment type="caution">
    <text evidence="2">The sequence shown here is derived from an EMBL/GenBank/DDBJ whole genome shotgun (WGS) entry which is preliminary data.</text>
</comment>
<dbReference type="EMBL" id="VIJZ01000001">
    <property type="protein sequence ID" value="TQS01370.1"/>
    <property type="molecule type" value="Genomic_DNA"/>
</dbReference>
<organism evidence="2 4">
    <name type="scientific">Paenibacillus ottowii</name>
    <dbReference type="NCBI Taxonomy" id="2315729"/>
    <lineage>
        <taxon>Bacteria</taxon>
        <taxon>Bacillati</taxon>
        <taxon>Bacillota</taxon>
        <taxon>Bacilli</taxon>
        <taxon>Bacillales</taxon>
        <taxon>Paenibacillaceae</taxon>
        <taxon>Paenibacillus</taxon>
    </lineage>
</organism>
<gene>
    <name evidence="2" type="ORF">FKV70_03290</name>
    <name evidence="3" type="ORF">FKV70_03580</name>
</gene>